<gene>
    <name evidence="1" type="ORF">E5331_15760</name>
</gene>
<keyword evidence="2" id="KW-1185">Reference proteome</keyword>
<evidence type="ECO:0000313" key="2">
    <source>
        <dbReference type="Proteomes" id="UP000306319"/>
    </source>
</evidence>
<evidence type="ECO:0000313" key="1">
    <source>
        <dbReference type="EMBL" id="TGY77141.1"/>
    </source>
</evidence>
<protein>
    <submittedName>
        <fullName evidence="1">CDP-alcohol phosphatidyltransferase family protein</fullName>
    </submittedName>
</protein>
<dbReference type="EMBL" id="SRYB01000029">
    <property type="protein sequence ID" value="TGY77141.1"/>
    <property type="molecule type" value="Genomic_DNA"/>
</dbReference>
<comment type="caution">
    <text evidence="1">The sequence shown here is derived from an EMBL/GenBank/DDBJ whole genome shotgun (WGS) entry which is preliminary data.</text>
</comment>
<name>A0AC61RCH8_9BACT</name>
<accession>A0AC61RCH8</accession>
<reference evidence="1" key="1">
    <citation type="submission" date="2019-04" db="EMBL/GenBank/DDBJ databases">
        <title>Microbes associate with the intestines of laboratory mice.</title>
        <authorList>
            <person name="Navarre W."/>
            <person name="Wong E."/>
            <person name="Huang K."/>
            <person name="Tropini C."/>
            <person name="Ng K."/>
            <person name="Yu B."/>
        </authorList>
    </citation>
    <scope>NUCLEOTIDE SEQUENCE</scope>
    <source>
        <strain evidence="1">NM04_E33</strain>
    </source>
</reference>
<sequence length="317" mass="36683">MSVNNNAAGEQKKPSFKDSLKSMDTEETFDLIFYRPIGYAWALLAKRLGITPNAITIASIFLGVGAGVAFYYNNIWINLLGVLLLVWADSFDSADGQLARMTKQYSRIGRILDGVSGDLWFAAIYVAICLRENVTSEFFSAHHWVIWVMAVVTGLFHATQAAMADYYRQFHLYFLKGKEGSELDSASELWKKFHSLSWKHDFWQKLTLAFYTNYTVGQEKRTPWMQRLRAVLKEKYGNEVPQSFRDAFRAKSKPLMKYTNILSFNTRSFALFAAILIFRMPWLYFAFELTVLNGVLIYMMCRHERICRNFVTELSKK</sequence>
<dbReference type="Proteomes" id="UP000306319">
    <property type="component" value="Unassembled WGS sequence"/>
</dbReference>
<proteinExistence type="predicted"/>
<organism evidence="1 2">
    <name type="scientific">Lepagella muris</name>
    <dbReference type="NCBI Taxonomy" id="3032870"/>
    <lineage>
        <taxon>Bacteria</taxon>
        <taxon>Pseudomonadati</taxon>
        <taxon>Bacteroidota</taxon>
        <taxon>Bacteroidia</taxon>
        <taxon>Bacteroidales</taxon>
        <taxon>Muribaculaceae</taxon>
        <taxon>Lepagella</taxon>
    </lineage>
</organism>